<accession>A0ABT5I8I3</accession>
<organism evidence="1 2">
    <name type="scientific">Vogesella indigofera</name>
    <name type="common">Pseudomonas indigofera</name>
    <dbReference type="NCBI Taxonomy" id="45465"/>
    <lineage>
        <taxon>Bacteria</taxon>
        <taxon>Pseudomonadati</taxon>
        <taxon>Pseudomonadota</taxon>
        <taxon>Betaproteobacteria</taxon>
        <taxon>Neisseriales</taxon>
        <taxon>Chromobacteriaceae</taxon>
        <taxon>Vogesella</taxon>
    </lineage>
</organism>
<dbReference type="Proteomes" id="UP001221566">
    <property type="component" value="Unassembled WGS sequence"/>
</dbReference>
<reference evidence="1 2" key="1">
    <citation type="submission" date="2023-01" db="EMBL/GenBank/DDBJ databases">
        <title>Novel species of the genus Vogesella isolated from rivers.</title>
        <authorList>
            <person name="Lu H."/>
        </authorList>
    </citation>
    <scope>NUCLEOTIDE SEQUENCE [LARGE SCALE GENOMIC DNA]</scope>
    <source>
        <strain evidence="1 2">SH7W</strain>
    </source>
</reference>
<name>A0ABT5I8I3_VOGIN</name>
<comment type="caution">
    <text evidence="1">The sequence shown here is derived from an EMBL/GenBank/DDBJ whole genome shotgun (WGS) entry which is preliminary data.</text>
</comment>
<gene>
    <name evidence="1" type="ORF">PQU93_16335</name>
</gene>
<keyword evidence="2" id="KW-1185">Reference proteome</keyword>
<protein>
    <recommendedName>
        <fullName evidence="3">Major intrinsic protein</fullName>
    </recommendedName>
</protein>
<evidence type="ECO:0008006" key="3">
    <source>
        <dbReference type="Google" id="ProtNLM"/>
    </source>
</evidence>
<evidence type="ECO:0000313" key="2">
    <source>
        <dbReference type="Proteomes" id="UP001221566"/>
    </source>
</evidence>
<dbReference type="RefSeq" id="WP_272803992.1">
    <property type="nucleotide sequence ID" value="NZ_JAQQKY010000010.1"/>
</dbReference>
<sequence>MDLQRRLVAEWLGTAFLLATVVGSGIMAERVEMSAWRCWPTPSPLAAAWSR</sequence>
<evidence type="ECO:0000313" key="1">
    <source>
        <dbReference type="EMBL" id="MDC7692337.1"/>
    </source>
</evidence>
<proteinExistence type="predicted"/>
<dbReference type="EMBL" id="JAQQKY010000010">
    <property type="protein sequence ID" value="MDC7692337.1"/>
    <property type="molecule type" value="Genomic_DNA"/>
</dbReference>